<dbReference type="OrthoDB" id="1355433at2"/>
<dbReference type="Proteomes" id="UP000247681">
    <property type="component" value="Unassembled WGS sequence"/>
</dbReference>
<protein>
    <submittedName>
        <fullName evidence="1">Uncharacterized protein</fullName>
    </submittedName>
</protein>
<dbReference type="EMBL" id="QJHL01000002">
    <property type="protein sequence ID" value="PXY45242.1"/>
    <property type="molecule type" value="Genomic_DNA"/>
</dbReference>
<evidence type="ECO:0000313" key="1">
    <source>
        <dbReference type="EMBL" id="PXY45242.1"/>
    </source>
</evidence>
<accession>A0A2V4C354</accession>
<comment type="caution">
    <text evidence="1">The sequence shown here is derived from an EMBL/GenBank/DDBJ whole genome shotgun (WGS) entry which is preliminary data.</text>
</comment>
<dbReference type="AlphaFoldDB" id="A0A2V4C354"/>
<dbReference type="RefSeq" id="WP_110346748.1">
    <property type="nucleotide sequence ID" value="NZ_QJHL01000002.1"/>
</dbReference>
<dbReference type="InterPro" id="IPR032675">
    <property type="entry name" value="LRR_dom_sf"/>
</dbReference>
<name>A0A2V4C354_9FLAO</name>
<evidence type="ECO:0000313" key="2">
    <source>
        <dbReference type="Proteomes" id="UP000247681"/>
    </source>
</evidence>
<reference evidence="1 2" key="1">
    <citation type="submission" date="2018-05" db="EMBL/GenBank/DDBJ databases">
        <title>Flavobacterium sp. strain IMCC34758, incomplete genome.</title>
        <authorList>
            <person name="Joung Y."/>
        </authorList>
    </citation>
    <scope>NUCLEOTIDE SEQUENCE [LARGE SCALE GENOMIC DNA]</scope>
    <source>
        <strain evidence="1 2">IMCC34758</strain>
    </source>
</reference>
<sequence length="271" mass="30362">MRQEKIITKEQLKHIIKKFNINVQINHCIILENGMIDVDGSVKITNTSLKKLPLRFRKVNGDFYCHANKLEMLKGVPDSVTGDFNCSNNQLTSLNGAPGFVGRDFACHENLLTSLKGCPQHIKGNFNAFLNQITTLNGSPQIIEGNCSLFKNRLISLESGPKYVGGSLHVTGNLLRNLVGIPSYIGNTVSIDSGISVDMGNKSCNVQRVTIEIQNKRNKTDLSSPHLLIEKHRNLLHIVFRYMNYLDIFTNGNFNQANFEDIIYDIKSGLR</sequence>
<proteinExistence type="predicted"/>
<organism evidence="1 2">
    <name type="scientific">Flavobacterium hydrophilum</name>
    <dbReference type="NCBI Taxonomy" id="2211445"/>
    <lineage>
        <taxon>Bacteria</taxon>
        <taxon>Pseudomonadati</taxon>
        <taxon>Bacteroidota</taxon>
        <taxon>Flavobacteriia</taxon>
        <taxon>Flavobacteriales</taxon>
        <taxon>Flavobacteriaceae</taxon>
        <taxon>Flavobacterium</taxon>
    </lineage>
</organism>
<dbReference type="Gene3D" id="3.80.10.10">
    <property type="entry name" value="Ribonuclease Inhibitor"/>
    <property type="match status" value="1"/>
</dbReference>
<gene>
    <name evidence="1" type="ORF">DMB68_11160</name>
</gene>
<keyword evidence="2" id="KW-1185">Reference proteome</keyword>